<dbReference type="Gene3D" id="1.10.1740.170">
    <property type="entry name" value="Erythrocyte binding antigen 175 region VI"/>
    <property type="match status" value="1"/>
</dbReference>
<dbReference type="InterPro" id="IPR043057">
    <property type="entry name" value="EBA-175_C_sf"/>
</dbReference>
<evidence type="ECO:0000256" key="2">
    <source>
        <dbReference type="SAM" id="Phobius"/>
    </source>
</evidence>
<dbReference type="InterPro" id="IPR021620">
    <property type="entry name" value="EBA-175_C"/>
</dbReference>
<keyword evidence="2" id="KW-1133">Transmembrane helix</keyword>
<feature type="compositionally biased region" description="Polar residues" evidence="1">
    <location>
        <begin position="75"/>
        <end position="89"/>
    </location>
</feature>
<dbReference type="EMBL" id="KQ234823">
    <property type="protein sequence ID" value="KMZ86460.1"/>
    <property type="molecule type" value="Genomic_DNA"/>
</dbReference>
<evidence type="ECO:0000313" key="5">
    <source>
        <dbReference type="Proteomes" id="UP000053327"/>
    </source>
</evidence>
<feature type="compositionally biased region" description="Basic and acidic residues" evidence="1">
    <location>
        <begin position="250"/>
        <end position="260"/>
    </location>
</feature>
<feature type="non-terminal residue" evidence="4">
    <location>
        <position position="1"/>
    </location>
</feature>
<dbReference type="Proteomes" id="UP000053327">
    <property type="component" value="Unassembled WGS sequence"/>
</dbReference>
<keyword evidence="2" id="KW-0472">Membrane</keyword>
<feature type="compositionally biased region" description="Basic and acidic residues" evidence="1">
    <location>
        <begin position="92"/>
        <end position="103"/>
    </location>
</feature>
<organism evidence="4 5">
    <name type="scientific">Plasmodium vivax (strain Brazil I)</name>
    <dbReference type="NCBI Taxonomy" id="1033975"/>
    <lineage>
        <taxon>Eukaryota</taxon>
        <taxon>Sar</taxon>
        <taxon>Alveolata</taxon>
        <taxon>Apicomplexa</taxon>
        <taxon>Aconoidasida</taxon>
        <taxon>Haemosporida</taxon>
        <taxon>Plasmodiidae</taxon>
        <taxon>Plasmodium</taxon>
        <taxon>Plasmodium (Plasmodium)</taxon>
    </lineage>
</organism>
<name>A0A0J9STQ5_PLAV1</name>
<evidence type="ECO:0000256" key="1">
    <source>
        <dbReference type="SAM" id="MobiDB-lite"/>
    </source>
</evidence>
<feature type="transmembrane region" description="Helical" evidence="2">
    <location>
        <begin position="197"/>
        <end position="214"/>
    </location>
</feature>
<feature type="region of interest" description="Disordered" evidence="1">
    <location>
        <begin position="249"/>
        <end position="270"/>
    </location>
</feature>
<sequence>VHESKKTEGSAAKGVTDSSDDNREESKEFPKHKFNINNISGENGNSESNSNTEAYNKENFEEEVEEAKMRKQVDDQNMGSENPNSNNAPRNYESRDDKLDKNEYIKRDAEKTREEIINLSKKNPCTVDVSSDFCDYMMKNISFGNCSDGERKGLCCSISNYCLKYFDYNSNDYYTCANEEFGQKDYKCFRKSKASNAAYFAGAGIVLILLLVIASKATLGKWFEEATFDEFDEDYEKVHTFAMICNGSSKAKEQTQKAEPSDFSGHMSDK</sequence>
<gene>
    <name evidence="4" type="ORF">PVBG_05328</name>
</gene>
<accession>A0A0J9STQ5</accession>
<evidence type="ECO:0000259" key="3">
    <source>
        <dbReference type="Pfam" id="PF11556"/>
    </source>
</evidence>
<protein>
    <recommendedName>
        <fullName evidence="3">Erythrocyte binding antigen 175 C-terminal domain-containing protein</fullName>
    </recommendedName>
</protein>
<feature type="compositionally biased region" description="Low complexity" evidence="1">
    <location>
        <begin position="35"/>
        <end position="54"/>
    </location>
</feature>
<proteinExistence type="predicted"/>
<dbReference type="Pfam" id="PF11556">
    <property type="entry name" value="EBA-175_VI"/>
    <property type="match status" value="1"/>
</dbReference>
<feature type="domain" description="Erythrocyte binding antigen 175 C-terminal" evidence="3">
    <location>
        <begin position="110"/>
        <end position="189"/>
    </location>
</feature>
<feature type="region of interest" description="Disordered" evidence="1">
    <location>
        <begin position="1"/>
        <end position="103"/>
    </location>
</feature>
<reference evidence="4 5" key="1">
    <citation type="submission" date="2011-08" db="EMBL/GenBank/DDBJ databases">
        <title>The Genome Sequence of Plasmodium vivax Brazil I.</title>
        <authorList>
            <consortium name="The Broad Institute Genome Sequencing Platform"/>
            <consortium name="The Broad Institute Genome Sequencing Center for Infectious Disease"/>
            <person name="Neafsey D."/>
            <person name="Carlton J."/>
            <person name="Barnwell J."/>
            <person name="Collins W."/>
            <person name="Escalante A."/>
            <person name="Mullikin J."/>
            <person name="Saul A."/>
            <person name="Guigo R."/>
            <person name="Camara F."/>
            <person name="Young S.K."/>
            <person name="Zeng Q."/>
            <person name="Gargeya S."/>
            <person name="Fitzgerald M."/>
            <person name="Haas B."/>
            <person name="Abouelleil A."/>
            <person name="Alvarado L."/>
            <person name="Arachchi H.M."/>
            <person name="Berlin A."/>
            <person name="Brown A."/>
            <person name="Chapman S.B."/>
            <person name="Chen Z."/>
            <person name="Dunbar C."/>
            <person name="Freedman E."/>
            <person name="Gearin G."/>
            <person name="Gellesch M."/>
            <person name="Goldberg J."/>
            <person name="Griggs A."/>
            <person name="Gujja S."/>
            <person name="Heiman D."/>
            <person name="Howarth C."/>
            <person name="Larson L."/>
            <person name="Lui A."/>
            <person name="MacDonald P.J.P."/>
            <person name="Montmayeur A."/>
            <person name="Murphy C."/>
            <person name="Neiman D."/>
            <person name="Pearson M."/>
            <person name="Priest M."/>
            <person name="Roberts A."/>
            <person name="Saif S."/>
            <person name="Shea T."/>
            <person name="Shenoy N."/>
            <person name="Sisk P."/>
            <person name="Stolte C."/>
            <person name="Sykes S."/>
            <person name="Wortman J."/>
            <person name="Nusbaum C."/>
            <person name="Birren B."/>
        </authorList>
    </citation>
    <scope>NUCLEOTIDE SEQUENCE [LARGE SCALE GENOMIC DNA]</scope>
    <source>
        <strain evidence="4 5">Brazil I</strain>
    </source>
</reference>
<dbReference type="AlphaFoldDB" id="A0A0J9STQ5"/>
<feature type="compositionally biased region" description="Basic and acidic residues" evidence="1">
    <location>
        <begin position="20"/>
        <end position="31"/>
    </location>
</feature>
<keyword evidence="2" id="KW-0812">Transmembrane</keyword>
<evidence type="ECO:0000313" key="4">
    <source>
        <dbReference type="EMBL" id="KMZ86460.1"/>
    </source>
</evidence>